<reference evidence="2 3" key="1">
    <citation type="submission" date="2024-09" db="EMBL/GenBank/DDBJ databases">
        <title>Nodulacao em especies de Leguminosae Basais da Amazonia e Caracterizacao dos Rizobios e Bacterias Associadas aos Nodulos.</title>
        <authorList>
            <person name="Jambeiro I.C.A."/>
            <person name="Lopes I.S."/>
            <person name="Aguiar E.R.G.R."/>
            <person name="Santos A.F.J."/>
            <person name="Dos Santos J.M.F."/>
            <person name="Gross E."/>
        </authorList>
    </citation>
    <scope>NUCLEOTIDE SEQUENCE [LARGE SCALE GENOMIC DNA]</scope>
    <source>
        <strain evidence="2 3">BRUESC1165</strain>
    </source>
</reference>
<comment type="caution">
    <text evidence="2">The sequence shown here is derived from an EMBL/GenBank/DDBJ whole genome shotgun (WGS) entry which is preliminary data.</text>
</comment>
<keyword evidence="1" id="KW-0812">Transmembrane</keyword>
<keyword evidence="3" id="KW-1185">Reference proteome</keyword>
<dbReference type="Proteomes" id="UP001593940">
    <property type="component" value="Unassembled WGS sequence"/>
</dbReference>
<evidence type="ECO:0000256" key="1">
    <source>
        <dbReference type="SAM" id="Phobius"/>
    </source>
</evidence>
<sequence>METDTWWIRYLDSARVQFLIALVVLLLLYPFLGQSRSLLGGMPLGLGVLAAGYSFYKVYPYNPFWPEEAMEVAACPEGSRVRILVANVQKTNEQAQELLDIVRSTHPDLFLVLKTDQWWDERLRQLSDQFSHQVQHIP</sequence>
<protein>
    <submittedName>
        <fullName evidence="2">Uncharacterized protein</fullName>
    </submittedName>
</protein>
<evidence type="ECO:0000313" key="3">
    <source>
        <dbReference type="Proteomes" id="UP001593940"/>
    </source>
</evidence>
<dbReference type="RefSeq" id="WP_377030462.1">
    <property type="nucleotide sequence ID" value="NZ_JBHOMY010000057.1"/>
</dbReference>
<organism evidence="2 3">
    <name type="scientific">Microvirga arabica</name>
    <dbReference type="NCBI Taxonomy" id="1128671"/>
    <lineage>
        <taxon>Bacteria</taxon>
        <taxon>Pseudomonadati</taxon>
        <taxon>Pseudomonadota</taxon>
        <taxon>Alphaproteobacteria</taxon>
        <taxon>Hyphomicrobiales</taxon>
        <taxon>Methylobacteriaceae</taxon>
        <taxon>Microvirga</taxon>
    </lineage>
</organism>
<gene>
    <name evidence="2" type="ORF">ACETIH_17935</name>
</gene>
<keyword evidence="1" id="KW-0472">Membrane</keyword>
<proteinExistence type="predicted"/>
<accession>A0ABV6YBA4</accession>
<feature type="transmembrane region" description="Helical" evidence="1">
    <location>
        <begin position="12"/>
        <end position="32"/>
    </location>
</feature>
<dbReference type="EMBL" id="JBHOMY010000057">
    <property type="protein sequence ID" value="MFC1458546.1"/>
    <property type="molecule type" value="Genomic_DNA"/>
</dbReference>
<feature type="transmembrane region" description="Helical" evidence="1">
    <location>
        <begin position="38"/>
        <end position="56"/>
    </location>
</feature>
<name>A0ABV6YBA4_9HYPH</name>
<keyword evidence="1" id="KW-1133">Transmembrane helix</keyword>
<evidence type="ECO:0000313" key="2">
    <source>
        <dbReference type="EMBL" id="MFC1458546.1"/>
    </source>
</evidence>